<name>A0A1X0NQ05_9TRYP</name>
<sequence>MCSWKSALTCYEFFRKRHLPIADEAIMSIYLRFYDQGDDSKVNIQFSSDMPNIFPFMGDEKMPKIKVNNLFLNDCNNFSCNDLSQKELNALKFFLHSTQYQPTLRPLYHRLRFILQSMSREEEFRSGVKRSVDSSSNDVQELQSVVSVALPVLSAPSSIINISLHHNLRKGRWIDALRTIHNIQQYGLLEPYLKELSKVQSWSGTSELLATVSQDVCYRACVEFPSLLSLMDTLIQQWETYWSAMKGSTMDRNLVGDKLLPSETSFSFTDILPDSSFTTPTSTSAALAPGAVVDSNDDGNRSVNIEGISDSVDKDSETKFSEMEATGNFFLRRSELEESSLEVLRFASFNTFFGVSENDMKVYEEQEVCHRLMEVTTRVADFSFCCRLADAWSISCNHNISGKSRVFIPSSVTKELLLTRLLLRAPSCEIILSILNRWPQFSSTTLMSHLKTDSIDNDIVVTTLRCPEVVSALAYRLTPSIFFEEIVEKYLQRSEILLCKEVRDIVRDTLKRGEFYDAAEKFCMRQTQLEMVALCHSNEIVHMRKSFGQLVEEYLSQQFSFCKKVQLFSDLFQHVKETEYVFIINALLNTVDKENIGNTCYTTVNSSRLSIIVQLICKWISEDHRPGDATVILYHVLNVIEDKNIELCGVEEENLKEKSLPSSLQNLFDIDDVVNPFFESVSRLGFLLGNVSPKEEKFTIALQWLKLLSMLPTKHFDETTIVVWLFWTMRAVVQYEEEEEKNRQEQQCLQIYTSNTKTIQTEVIKAVCNLSHSLEKCETTAILPPMLLNWLVSHADMPWGDATALLTRHAGIKTSQKQRFVFIRLPLGNAAFDTFTNPHIKKHVLLLLESELQSNKLSRSSTNWYLVFKEDLDLKKRVKHLFTAIRFTILNAWYYRILNTHFSIESNTDDVNGNSFVPYTTTISLRKQRSLGQVKRKVNHDNIIYSLHEALESLWKQNSFKKEKKYT</sequence>
<dbReference type="EMBL" id="NBCO01000029">
    <property type="protein sequence ID" value="ORC86269.1"/>
    <property type="molecule type" value="Genomic_DNA"/>
</dbReference>
<keyword evidence="2" id="KW-1185">Reference proteome</keyword>
<organism evidence="1 2">
    <name type="scientific">Trypanosoma theileri</name>
    <dbReference type="NCBI Taxonomy" id="67003"/>
    <lineage>
        <taxon>Eukaryota</taxon>
        <taxon>Discoba</taxon>
        <taxon>Euglenozoa</taxon>
        <taxon>Kinetoplastea</taxon>
        <taxon>Metakinetoplastina</taxon>
        <taxon>Trypanosomatida</taxon>
        <taxon>Trypanosomatidae</taxon>
        <taxon>Trypanosoma</taxon>
    </lineage>
</organism>
<accession>A0A1X0NQ05</accession>
<evidence type="ECO:0000313" key="1">
    <source>
        <dbReference type="EMBL" id="ORC86269.1"/>
    </source>
</evidence>
<dbReference type="Proteomes" id="UP000192257">
    <property type="component" value="Unassembled WGS sequence"/>
</dbReference>
<proteinExistence type="predicted"/>
<dbReference type="GeneID" id="39988088"/>
<protein>
    <submittedName>
        <fullName evidence="1">Uncharacterized protein</fullName>
    </submittedName>
</protein>
<dbReference type="VEuPathDB" id="TriTrypDB:TM35_000291510"/>
<dbReference type="AlphaFoldDB" id="A0A1X0NQ05"/>
<comment type="caution">
    <text evidence="1">The sequence shown here is derived from an EMBL/GenBank/DDBJ whole genome shotgun (WGS) entry which is preliminary data.</text>
</comment>
<gene>
    <name evidence="1" type="ORF">TM35_000291510</name>
</gene>
<evidence type="ECO:0000313" key="2">
    <source>
        <dbReference type="Proteomes" id="UP000192257"/>
    </source>
</evidence>
<dbReference type="OrthoDB" id="240764at2759"/>
<reference evidence="1 2" key="1">
    <citation type="submission" date="2017-03" db="EMBL/GenBank/DDBJ databases">
        <title>An alternative strategy for trypanosome survival in the mammalian bloodstream revealed through genome and transcriptome analysis of the ubiquitous bovine parasite Trypanosoma (Megatrypanum) theileri.</title>
        <authorList>
            <person name="Kelly S."/>
            <person name="Ivens A."/>
            <person name="Mott A."/>
            <person name="O'Neill E."/>
            <person name="Emms D."/>
            <person name="Macleod O."/>
            <person name="Voorheis P."/>
            <person name="Matthews J."/>
            <person name="Matthews K."/>
            <person name="Carrington M."/>
        </authorList>
    </citation>
    <scope>NUCLEOTIDE SEQUENCE [LARGE SCALE GENOMIC DNA]</scope>
    <source>
        <strain evidence="1">Edinburgh</strain>
    </source>
</reference>
<dbReference type="RefSeq" id="XP_028880335.1">
    <property type="nucleotide sequence ID" value="XM_029028308.1"/>
</dbReference>